<dbReference type="CDD" id="cd00093">
    <property type="entry name" value="HTH_XRE"/>
    <property type="match status" value="1"/>
</dbReference>
<gene>
    <name evidence="2" type="ordered locus">Lbys_1349</name>
</gene>
<accession>E4RVK4</accession>
<dbReference type="Gene3D" id="1.10.260.40">
    <property type="entry name" value="lambda repressor-like DNA-binding domains"/>
    <property type="match status" value="1"/>
</dbReference>
<dbReference type="OrthoDB" id="674774at2"/>
<dbReference type="HOGENOM" id="CLU_147365_1_0_10"/>
<dbReference type="InterPro" id="IPR010982">
    <property type="entry name" value="Lambda_DNA-bd_dom_sf"/>
</dbReference>
<dbReference type="AlphaFoldDB" id="E4RVK4"/>
<dbReference type="InterPro" id="IPR001387">
    <property type="entry name" value="Cro/C1-type_HTH"/>
</dbReference>
<dbReference type="RefSeq" id="WP_013408117.1">
    <property type="nucleotide sequence ID" value="NC_014655.1"/>
</dbReference>
<evidence type="ECO:0000259" key="1">
    <source>
        <dbReference type="PROSITE" id="PS50943"/>
    </source>
</evidence>
<protein>
    <submittedName>
        <fullName evidence="2">Helix-turn-helix domain protein</fullName>
    </submittedName>
</protein>
<dbReference type="Proteomes" id="UP000007435">
    <property type="component" value="Chromosome"/>
</dbReference>
<dbReference type="eggNOG" id="COG1396">
    <property type="taxonomic scope" value="Bacteria"/>
</dbReference>
<dbReference type="STRING" id="649349.Lbys_1349"/>
<evidence type="ECO:0000313" key="3">
    <source>
        <dbReference type="Proteomes" id="UP000007435"/>
    </source>
</evidence>
<keyword evidence="3" id="KW-1185">Reference proteome</keyword>
<dbReference type="GO" id="GO:0003677">
    <property type="term" value="F:DNA binding"/>
    <property type="evidence" value="ECO:0007669"/>
    <property type="project" value="InterPro"/>
</dbReference>
<dbReference type="PROSITE" id="PS50943">
    <property type="entry name" value="HTH_CROC1"/>
    <property type="match status" value="1"/>
</dbReference>
<feature type="domain" description="HTH cro/C1-type" evidence="1">
    <location>
        <begin position="12"/>
        <end position="67"/>
    </location>
</feature>
<reference evidence="2 3" key="2">
    <citation type="journal article" date="2011" name="Stand. Genomic Sci.">
        <title>Complete genome sequence of Leadbetterella byssophila type strain (4M15).</title>
        <authorList>
            <person name="Abt B."/>
            <person name="Teshima H."/>
            <person name="Lucas S."/>
            <person name="Lapidus A."/>
            <person name="Del Rio T.G."/>
            <person name="Nolan M."/>
            <person name="Tice H."/>
            <person name="Cheng J.F."/>
            <person name="Pitluck S."/>
            <person name="Liolios K."/>
            <person name="Pagani I."/>
            <person name="Ivanova N."/>
            <person name="Mavromatis K."/>
            <person name="Pati A."/>
            <person name="Tapia R."/>
            <person name="Han C."/>
            <person name="Goodwin L."/>
            <person name="Chen A."/>
            <person name="Palaniappan K."/>
            <person name="Land M."/>
            <person name="Hauser L."/>
            <person name="Chang Y.J."/>
            <person name="Jeffries C.D."/>
            <person name="Rohde M."/>
            <person name="Goker M."/>
            <person name="Tindall B.J."/>
            <person name="Detter J.C."/>
            <person name="Woyke T."/>
            <person name="Bristow J."/>
            <person name="Eisen J.A."/>
            <person name="Markowitz V."/>
            <person name="Hugenholtz P."/>
            <person name="Klenk H.P."/>
            <person name="Kyrpides N.C."/>
        </authorList>
    </citation>
    <scope>NUCLEOTIDE SEQUENCE [LARGE SCALE GENOMIC DNA]</scope>
    <source>
        <strain evidence="3">DSM 17132 / JCM 16389 / KACC 11308 / NBRC 106382 / 4M15</strain>
    </source>
</reference>
<dbReference type="SUPFAM" id="SSF47413">
    <property type="entry name" value="lambda repressor-like DNA-binding domains"/>
    <property type="match status" value="1"/>
</dbReference>
<dbReference type="EMBL" id="CP002305">
    <property type="protein sequence ID" value="ADQ17068.1"/>
    <property type="molecule type" value="Genomic_DNA"/>
</dbReference>
<organism evidence="2 3">
    <name type="scientific">Leadbetterella byssophila (strain DSM 17132 / JCM 16389 / KACC 11308 / NBRC 106382 / 4M15)</name>
    <dbReference type="NCBI Taxonomy" id="649349"/>
    <lineage>
        <taxon>Bacteria</taxon>
        <taxon>Pseudomonadati</taxon>
        <taxon>Bacteroidota</taxon>
        <taxon>Cytophagia</taxon>
        <taxon>Cytophagales</taxon>
        <taxon>Leadbetterellaceae</taxon>
        <taxon>Leadbetterella</taxon>
    </lineage>
</organism>
<name>E4RVK4_LEAB4</name>
<reference key="1">
    <citation type="submission" date="2010-11" db="EMBL/GenBank/DDBJ databases">
        <title>The complete genome of Leadbetterella byssophila DSM 17132.</title>
        <authorList>
            <consortium name="US DOE Joint Genome Institute (JGI-PGF)"/>
            <person name="Lucas S."/>
            <person name="Copeland A."/>
            <person name="Lapidus A."/>
            <person name="Glavina del Rio T."/>
            <person name="Dalin E."/>
            <person name="Tice H."/>
            <person name="Bruce D."/>
            <person name="Goodwin L."/>
            <person name="Pitluck S."/>
            <person name="Kyrpides N."/>
            <person name="Mavromatis K."/>
            <person name="Ivanova N."/>
            <person name="Teshima H."/>
            <person name="Brettin T."/>
            <person name="Detter J.C."/>
            <person name="Han C."/>
            <person name="Tapia R."/>
            <person name="Land M."/>
            <person name="Hauser L."/>
            <person name="Markowitz V."/>
            <person name="Cheng J.-F."/>
            <person name="Hugenholtz P."/>
            <person name="Woyke T."/>
            <person name="Wu D."/>
            <person name="Tindall B."/>
            <person name="Pomrenke H.G."/>
            <person name="Brambilla E."/>
            <person name="Klenk H.-P."/>
            <person name="Eisen J.A."/>
        </authorList>
    </citation>
    <scope>NUCLEOTIDE SEQUENCE [LARGE SCALE GENOMIC DNA]</scope>
    <source>
        <strain>DSM 17132</strain>
    </source>
</reference>
<evidence type="ECO:0000313" key="2">
    <source>
        <dbReference type="EMBL" id="ADQ17068.1"/>
    </source>
</evidence>
<sequence>MEKKAIHQGRNVRRFREMLGLKQEALAYELGEEWNQKRVSTMEQKEQIQEDILEQVAAVLKVPVEAIKNFDEERAIFNIQNNYDNANQNVNYQFNPVDKLFQVIEENKALYERLLQSEREKVEILQKVLEGR</sequence>
<proteinExistence type="predicted"/>
<dbReference type="KEGG" id="lby:Lbys_1349"/>